<dbReference type="PANTHER" id="PTHR32285">
    <property type="entry name" value="PROTEIN TRICHOME BIREFRINGENCE-LIKE 9-RELATED"/>
    <property type="match status" value="1"/>
</dbReference>
<evidence type="ECO:0000256" key="3">
    <source>
        <dbReference type="ARBA" id="ARBA00022692"/>
    </source>
</evidence>
<gene>
    <name evidence="9" type="ORF">CTI12_AA343000</name>
</gene>
<dbReference type="InterPro" id="IPR029962">
    <property type="entry name" value="TBL"/>
</dbReference>
<feature type="domain" description="Trichome birefringence-like N-terminal" evidence="8">
    <location>
        <begin position="80"/>
        <end position="117"/>
    </location>
</feature>
<keyword evidence="5" id="KW-1133">Transmembrane helix</keyword>
<evidence type="ECO:0000256" key="4">
    <source>
        <dbReference type="ARBA" id="ARBA00022968"/>
    </source>
</evidence>
<dbReference type="EMBL" id="PKPP01004395">
    <property type="protein sequence ID" value="PWA64589.1"/>
    <property type="molecule type" value="Genomic_DNA"/>
</dbReference>
<evidence type="ECO:0000256" key="1">
    <source>
        <dbReference type="ARBA" id="ARBA00004167"/>
    </source>
</evidence>
<reference evidence="9 10" key="1">
    <citation type="journal article" date="2018" name="Mol. Plant">
        <title>The genome of Artemisia annua provides insight into the evolution of Asteraceae family and artemisinin biosynthesis.</title>
        <authorList>
            <person name="Shen Q."/>
            <person name="Zhang L."/>
            <person name="Liao Z."/>
            <person name="Wang S."/>
            <person name="Yan T."/>
            <person name="Shi P."/>
            <person name="Liu M."/>
            <person name="Fu X."/>
            <person name="Pan Q."/>
            <person name="Wang Y."/>
            <person name="Lv Z."/>
            <person name="Lu X."/>
            <person name="Zhang F."/>
            <person name="Jiang W."/>
            <person name="Ma Y."/>
            <person name="Chen M."/>
            <person name="Hao X."/>
            <person name="Li L."/>
            <person name="Tang Y."/>
            <person name="Lv G."/>
            <person name="Zhou Y."/>
            <person name="Sun X."/>
            <person name="Brodelius P.E."/>
            <person name="Rose J.K.C."/>
            <person name="Tang K."/>
        </authorList>
    </citation>
    <scope>NUCLEOTIDE SEQUENCE [LARGE SCALE GENOMIC DNA]</scope>
    <source>
        <strain evidence="10">cv. Huhao1</strain>
        <tissue evidence="9">Leaf</tissue>
    </source>
</reference>
<sequence length="209" mass="24022">METSGEPTLIRIYELVCKAEDDLSVKSDGVRKQKVEEVNDEQVTGRTEGFFFEPLTRKRKAVPMDVICSLASGFMIMTLILCKELDCPFITGEFACAQHGRMDSKYRHWRWQPHACNLPRFDAKRILERLRDKKILFVGDSLNRNQFVSMVCMLQTVIPIGQKSLLKVPNLSLVNFKISRKIENRLAIQKPFAKFAKELRTLLGSPQKS</sequence>
<comment type="caution">
    <text evidence="9">The sequence shown here is derived from an EMBL/GenBank/DDBJ whole genome shotgun (WGS) entry which is preliminary data.</text>
</comment>
<name>A0A2U1MTL1_ARTAN</name>
<comment type="subcellular location">
    <subcellularLocation>
        <location evidence="1">Membrane</location>
        <topology evidence="1">Single-pass membrane protein</topology>
    </subcellularLocation>
</comment>
<dbReference type="Pfam" id="PF13839">
    <property type="entry name" value="PC-Esterase"/>
    <property type="match status" value="1"/>
</dbReference>
<proteinExistence type="inferred from homology"/>
<evidence type="ECO:0000256" key="2">
    <source>
        <dbReference type="ARBA" id="ARBA00007727"/>
    </source>
</evidence>
<keyword evidence="4" id="KW-0735">Signal-anchor</keyword>
<comment type="similarity">
    <text evidence="2">Belongs to the PC-esterase family. TBL subfamily.</text>
</comment>
<keyword evidence="10" id="KW-1185">Reference proteome</keyword>
<evidence type="ECO:0000256" key="6">
    <source>
        <dbReference type="ARBA" id="ARBA00023136"/>
    </source>
</evidence>
<evidence type="ECO:0000313" key="9">
    <source>
        <dbReference type="EMBL" id="PWA64589.1"/>
    </source>
</evidence>
<feature type="domain" description="Trichome birefringence-like C-terminal" evidence="7">
    <location>
        <begin position="118"/>
        <end position="165"/>
    </location>
</feature>
<protein>
    <submittedName>
        <fullName evidence="9">PC-Esterase</fullName>
    </submittedName>
</protein>
<dbReference type="GO" id="GO:0016413">
    <property type="term" value="F:O-acetyltransferase activity"/>
    <property type="evidence" value="ECO:0007669"/>
    <property type="project" value="InterPro"/>
</dbReference>
<dbReference type="STRING" id="35608.A0A2U1MTL1"/>
<evidence type="ECO:0000259" key="8">
    <source>
        <dbReference type="Pfam" id="PF14416"/>
    </source>
</evidence>
<keyword evidence="3" id="KW-0812">Transmembrane</keyword>
<dbReference type="Proteomes" id="UP000245207">
    <property type="component" value="Unassembled WGS sequence"/>
</dbReference>
<dbReference type="PANTHER" id="PTHR32285:SF303">
    <property type="entry name" value="PMR5 DOMAIN, PC-ESTERASE, PROTEIN TRICHOME BIREFRINGENCE-LIKE 34"/>
    <property type="match status" value="1"/>
</dbReference>
<dbReference type="AlphaFoldDB" id="A0A2U1MTL1"/>
<dbReference type="InterPro" id="IPR026057">
    <property type="entry name" value="TBL_C"/>
</dbReference>
<dbReference type="Pfam" id="PF14416">
    <property type="entry name" value="PMR5N"/>
    <property type="match status" value="1"/>
</dbReference>
<evidence type="ECO:0000259" key="7">
    <source>
        <dbReference type="Pfam" id="PF13839"/>
    </source>
</evidence>
<dbReference type="GO" id="GO:0005794">
    <property type="term" value="C:Golgi apparatus"/>
    <property type="evidence" value="ECO:0007669"/>
    <property type="project" value="TreeGrafter"/>
</dbReference>
<dbReference type="GO" id="GO:0016020">
    <property type="term" value="C:membrane"/>
    <property type="evidence" value="ECO:0007669"/>
    <property type="project" value="UniProtKB-SubCell"/>
</dbReference>
<evidence type="ECO:0000313" key="10">
    <source>
        <dbReference type="Proteomes" id="UP000245207"/>
    </source>
</evidence>
<dbReference type="OrthoDB" id="1932925at2759"/>
<evidence type="ECO:0000256" key="5">
    <source>
        <dbReference type="ARBA" id="ARBA00022989"/>
    </source>
</evidence>
<keyword evidence="6" id="KW-0472">Membrane</keyword>
<organism evidence="9 10">
    <name type="scientific">Artemisia annua</name>
    <name type="common">Sweet wormwood</name>
    <dbReference type="NCBI Taxonomy" id="35608"/>
    <lineage>
        <taxon>Eukaryota</taxon>
        <taxon>Viridiplantae</taxon>
        <taxon>Streptophyta</taxon>
        <taxon>Embryophyta</taxon>
        <taxon>Tracheophyta</taxon>
        <taxon>Spermatophyta</taxon>
        <taxon>Magnoliopsida</taxon>
        <taxon>eudicotyledons</taxon>
        <taxon>Gunneridae</taxon>
        <taxon>Pentapetalae</taxon>
        <taxon>asterids</taxon>
        <taxon>campanulids</taxon>
        <taxon>Asterales</taxon>
        <taxon>Asteraceae</taxon>
        <taxon>Asteroideae</taxon>
        <taxon>Anthemideae</taxon>
        <taxon>Artemisiinae</taxon>
        <taxon>Artemisia</taxon>
    </lineage>
</organism>
<dbReference type="InterPro" id="IPR025846">
    <property type="entry name" value="TBL_N"/>
</dbReference>
<accession>A0A2U1MTL1</accession>